<organism evidence="8 9">
    <name type="scientific">Nonomuraea roseola</name>
    <dbReference type="NCBI Taxonomy" id="46179"/>
    <lineage>
        <taxon>Bacteria</taxon>
        <taxon>Bacillati</taxon>
        <taxon>Actinomycetota</taxon>
        <taxon>Actinomycetes</taxon>
        <taxon>Streptosporangiales</taxon>
        <taxon>Streptosporangiaceae</taxon>
        <taxon>Nonomuraea</taxon>
    </lineage>
</organism>
<dbReference type="InterPro" id="IPR036259">
    <property type="entry name" value="MFS_trans_sf"/>
</dbReference>
<gene>
    <name evidence="8" type="ORF">ACFFRN_04790</name>
</gene>
<comment type="caution">
    <text evidence="8">The sequence shown here is derived from an EMBL/GenBank/DDBJ whole genome shotgun (WGS) entry which is preliminary data.</text>
</comment>
<keyword evidence="2" id="KW-0813">Transport</keyword>
<dbReference type="PANTHER" id="PTHR42718">
    <property type="entry name" value="MAJOR FACILITATOR SUPERFAMILY MULTIDRUG TRANSPORTER MFSC"/>
    <property type="match status" value="1"/>
</dbReference>
<evidence type="ECO:0000256" key="5">
    <source>
        <dbReference type="ARBA" id="ARBA00023136"/>
    </source>
</evidence>
<feature type="transmembrane region" description="Helical" evidence="6">
    <location>
        <begin position="68"/>
        <end position="94"/>
    </location>
</feature>
<evidence type="ECO:0000256" key="6">
    <source>
        <dbReference type="SAM" id="Phobius"/>
    </source>
</evidence>
<dbReference type="Proteomes" id="UP001589646">
    <property type="component" value="Unassembled WGS sequence"/>
</dbReference>
<dbReference type="PANTHER" id="PTHR42718:SF9">
    <property type="entry name" value="MAJOR FACILITATOR SUPERFAMILY MULTIDRUG TRANSPORTER MFSC"/>
    <property type="match status" value="1"/>
</dbReference>
<keyword evidence="4 6" id="KW-1133">Transmembrane helix</keyword>
<reference evidence="8 9" key="1">
    <citation type="submission" date="2024-09" db="EMBL/GenBank/DDBJ databases">
        <authorList>
            <person name="Sun Q."/>
            <person name="Mori K."/>
        </authorList>
    </citation>
    <scope>NUCLEOTIDE SEQUENCE [LARGE SCALE GENOMIC DNA]</scope>
    <source>
        <strain evidence="8 9">JCM 3323</strain>
    </source>
</reference>
<dbReference type="PROSITE" id="PS50850">
    <property type="entry name" value="MFS"/>
    <property type="match status" value="1"/>
</dbReference>
<proteinExistence type="predicted"/>
<sequence>MIRRWLMLISFTLAAFLFATNLTVLNVIHEHISRDHELAPAAVAWASNAFFVVLVGALVPFKARRSVFVSAVAVFGLASLLGAFFVEAAVLIAVRGVQGLAAGVAIRAGFVLVVAAFRGARVWPMVVMLSVAGALGLVGGPTVGVVINEVSAFTSILLADVVLAILVAASFPPLPATSDVSGGRIR</sequence>
<feature type="transmembrane region" description="Helical" evidence="6">
    <location>
        <begin position="42"/>
        <end position="61"/>
    </location>
</feature>
<feature type="domain" description="Major facilitator superfamily (MFS) profile" evidence="7">
    <location>
        <begin position="1"/>
        <end position="186"/>
    </location>
</feature>
<evidence type="ECO:0000313" key="9">
    <source>
        <dbReference type="Proteomes" id="UP001589646"/>
    </source>
</evidence>
<dbReference type="SUPFAM" id="SSF103473">
    <property type="entry name" value="MFS general substrate transporter"/>
    <property type="match status" value="1"/>
</dbReference>
<keyword evidence="5 6" id="KW-0472">Membrane</keyword>
<accession>A0ABV5PRW6</accession>
<dbReference type="EMBL" id="JBHMCE010000002">
    <property type="protein sequence ID" value="MFB9525930.1"/>
    <property type="molecule type" value="Genomic_DNA"/>
</dbReference>
<feature type="transmembrane region" description="Helical" evidence="6">
    <location>
        <begin position="126"/>
        <end position="147"/>
    </location>
</feature>
<comment type="subcellular location">
    <subcellularLocation>
        <location evidence="1">Cell membrane</location>
        <topology evidence="1">Multi-pass membrane protein</topology>
    </subcellularLocation>
</comment>
<dbReference type="Gene3D" id="1.20.1250.20">
    <property type="entry name" value="MFS general substrate transporter like domains"/>
    <property type="match status" value="1"/>
</dbReference>
<keyword evidence="3 6" id="KW-0812">Transmembrane</keyword>
<evidence type="ECO:0000313" key="8">
    <source>
        <dbReference type="EMBL" id="MFB9525930.1"/>
    </source>
</evidence>
<evidence type="ECO:0000256" key="1">
    <source>
        <dbReference type="ARBA" id="ARBA00004651"/>
    </source>
</evidence>
<evidence type="ECO:0000259" key="7">
    <source>
        <dbReference type="PROSITE" id="PS50850"/>
    </source>
</evidence>
<feature type="transmembrane region" description="Helical" evidence="6">
    <location>
        <begin position="100"/>
        <end position="119"/>
    </location>
</feature>
<feature type="transmembrane region" description="Helical" evidence="6">
    <location>
        <begin position="153"/>
        <end position="174"/>
    </location>
</feature>
<dbReference type="RefSeq" id="WP_346122610.1">
    <property type="nucleotide sequence ID" value="NZ_BAAAXC010000014.1"/>
</dbReference>
<name>A0ABV5PRW6_9ACTN</name>
<dbReference type="InterPro" id="IPR020846">
    <property type="entry name" value="MFS_dom"/>
</dbReference>
<evidence type="ECO:0000256" key="2">
    <source>
        <dbReference type="ARBA" id="ARBA00022448"/>
    </source>
</evidence>
<keyword evidence="9" id="KW-1185">Reference proteome</keyword>
<protein>
    <recommendedName>
        <fullName evidence="7">Major facilitator superfamily (MFS) profile domain-containing protein</fullName>
    </recommendedName>
</protein>
<evidence type="ECO:0000256" key="3">
    <source>
        <dbReference type="ARBA" id="ARBA00022692"/>
    </source>
</evidence>
<evidence type="ECO:0000256" key="4">
    <source>
        <dbReference type="ARBA" id="ARBA00022989"/>
    </source>
</evidence>